<proteinExistence type="predicted"/>
<dbReference type="CDD" id="cd00077">
    <property type="entry name" value="HDc"/>
    <property type="match status" value="1"/>
</dbReference>
<dbReference type="InterPro" id="IPR003607">
    <property type="entry name" value="HD/PDEase_dom"/>
</dbReference>
<comment type="caution">
    <text evidence="2">The sequence shown here is derived from an EMBL/GenBank/DDBJ whole genome shotgun (WGS) entry which is preliminary data.</text>
</comment>
<gene>
    <name evidence="2" type="ORF">C4544_01875</name>
</gene>
<evidence type="ECO:0000313" key="3">
    <source>
        <dbReference type="Proteomes" id="UP000285655"/>
    </source>
</evidence>
<evidence type="ECO:0000313" key="2">
    <source>
        <dbReference type="EMBL" id="RJO61766.1"/>
    </source>
</evidence>
<dbReference type="Pfam" id="PF01966">
    <property type="entry name" value="HD"/>
    <property type="match status" value="1"/>
</dbReference>
<evidence type="ECO:0000259" key="1">
    <source>
        <dbReference type="Pfam" id="PF01966"/>
    </source>
</evidence>
<dbReference type="EMBL" id="QZJW01000011">
    <property type="protein sequence ID" value="RJO61766.1"/>
    <property type="molecule type" value="Genomic_DNA"/>
</dbReference>
<dbReference type="AlphaFoldDB" id="A0A419DF39"/>
<dbReference type="InterPro" id="IPR006674">
    <property type="entry name" value="HD_domain"/>
</dbReference>
<accession>A0A419DF39</accession>
<dbReference type="Gene3D" id="1.10.3210.10">
    <property type="entry name" value="Hypothetical protein af1432"/>
    <property type="match status" value="1"/>
</dbReference>
<dbReference type="Proteomes" id="UP000285655">
    <property type="component" value="Unassembled WGS sequence"/>
</dbReference>
<organism evidence="2 3">
    <name type="scientific">candidate division WS5 bacterium</name>
    <dbReference type="NCBI Taxonomy" id="2093353"/>
    <lineage>
        <taxon>Bacteria</taxon>
        <taxon>candidate division WS5</taxon>
    </lineage>
</organism>
<dbReference type="SUPFAM" id="SSF109604">
    <property type="entry name" value="HD-domain/PDEase-like"/>
    <property type="match status" value="1"/>
</dbReference>
<name>A0A419DF39_9BACT</name>
<feature type="domain" description="HD" evidence="1">
    <location>
        <begin position="77"/>
        <end position="177"/>
    </location>
</feature>
<reference evidence="2 3" key="1">
    <citation type="journal article" date="2017" name="ISME J.">
        <title>Energy and carbon metabolisms in a deep terrestrial subsurface fluid microbial community.</title>
        <authorList>
            <person name="Momper L."/>
            <person name="Jungbluth S.P."/>
            <person name="Lee M.D."/>
            <person name="Amend J.P."/>
        </authorList>
    </citation>
    <scope>NUCLEOTIDE SEQUENCE [LARGE SCALE GENOMIC DNA]</scope>
    <source>
        <strain evidence="2">SURF_29</strain>
    </source>
</reference>
<sequence>MKDNFGDLHPAEVYINNQILIYRRQFENQEVLDLTLDLIKLLEDRGDCPSVVTVRDDIGATYSLGRRNRLINISLKEHSYEVAMNMVKAIEENHFPCDSLIPGAVIAGLAHDIGKIPELRSSSLYKTYEHQIISAQRLWDMFGGKNPFFVKKVVSAVENHHAYSKDELTLMLKEADRQARREEMLKLFQRGSSIPLESWFCIDDFYKRIEPYINFSKGSTKWKAFTFRDVIYCRPRFIHEIVKAFCVDTSNPDLGFLDNSLYENALYRVVNRLRDCGYISEQLAADRFAERYVINTHIGMKHKEVLTPLKPIGFYNMKELEARKIGFLEIIKSVWPG</sequence>
<protein>
    <submittedName>
        <fullName evidence="2">HD domain-containing protein</fullName>
    </submittedName>
</protein>